<feature type="chain" id="PRO_5047115139" description="Small secreted domain DUF320" evidence="1">
    <location>
        <begin position="25"/>
        <end position="60"/>
    </location>
</feature>
<accession>A0ABY4MBG7</accession>
<evidence type="ECO:0000313" key="2">
    <source>
        <dbReference type="EMBL" id="UQA95040.1"/>
    </source>
</evidence>
<evidence type="ECO:0008006" key="4">
    <source>
        <dbReference type="Google" id="ProtNLM"/>
    </source>
</evidence>
<sequence>MRRTLATLLGAFALTGALSLPAHAEQPAPGGAIGLLGVPLKATSEIGPFHLGELPLLGRG</sequence>
<proteinExistence type="predicted"/>
<organism evidence="2 3">
    <name type="scientific">Streptomyces halobius</name>
    <dbReference type="NCBI Taxonomy" id="2879846"/>
    <lineage>
        <taxon>Bacteria</taxon>
        <taxon>Bacillati</taxon>
        <taxon>Actinomycetota</taxon>
        <taxon>Actinomycetes</taxon>
        <taxon>Kitasatosporales</taxon>
        <taxon>Streptomycetaceae</taxon>
        <taxon>Streptomyces</taxon>
    </lineage>
</organism>
<evidence type="ECO:0000256" key="1">
    <source>
        <dbReference type="SAM" id="SignalP"/>
    </source>
</evidence>
<dbReference type="Proteomes" id="UP000830115">
    <property type="component" value="Chromosome"/>
</dbReference>
<dbReference type="EMBL" id="CP086322">
    <property type="protein sequence ID" value="UQA95040.1"/>
    <property type="molecule type" value="Genomic_DNA"/>
</dbReference>
<feature type="signal peptide" evidence="1">
    <location>
        <begin position="1"/>
        <end position="24"/>
    </location>
</feature>
<gene>
    <name evidence="2" type="ORF">K9S39_27130</name>
</gene>
<dbReference type="RefSeq" id="WP_248865895.1">
    <property type="nucleotide sequence ID" value="NZ_CP086322.1"/>
</dbReference>
<evidence type="ECO:0000313" key="3">
    <source>
        <dbReference type="Proteomes" id="UP000830115"/>
    </source>
</evidence>
<reference evidence="2" key="1">
    <citation type="submission" date="2021-10" db="EMBL/GenBank/DDBJ databases">
        <title>Streptomyces nigrumlapis sp.nov.,an antimicrobial producing actinobacterium isolated from Black Gobi rocks.</title>
        <authorList>
            <person name="Wen Y."/>
            <person name="Zhang W."/>
            <person name="Liu X.G."/>
        </authorList>
    </citation>
    <scope>NUCLEOTIDE SEQUENCE</scope>
    <source>
        <strain evidence="2">ST13-2-2</strain>
    </source>
</reference>
<name>A0ABY4MBG7_9ACTN</name>
<protein>
    <recommendedName>
        <fullName evidence="4">Small secreted domain DUF320</fullName>
    </recommendedName>
</protein>
<keyword evidence="3" id="KW-1185">Reference proteome</keyword>
<keyword evidence="1" id="KW-0732">Signal</keyword>